<evidence type="ECO:0000256" key="3">
    <source>
        <dbReference type="ARBA" id="ARBA00022692"/>
    </source>
</evidence>
<keyword evidence="9" id="KW-1185">Reference proteome</keyword>
<dbReference type="PANTHER" id="PTHR43791:SF32">
    <property type="entry name" value="MAJOR FACILITATOR SUPERFAMILY (MFS) PROFILE DOMAIN-CONTAINING PROTEIN"/>
    <property type="match status" value="1"/>
</dbReference>
<feature type="domain" description="Major facilitator superfamily (MFS) profile" evidence="7">
    <location>
        <begin position="50"/>
        <end position="165"/>
    </location>
</feature>
<dbReference type="InterPro" id="IPR036259">
    <property type="entry name" value="MFS_trans_sf"/>
</dbReference>
<keyword evidence="4 6" id="KW-1133">Transmembrane helix</keyword>
<dbReference type="InterPro" id="IPR020846">
    <property type="entry name" value="MFS_dom"/>
</dbReference>
<comment type="subcellular location">
    <subcellularLocation>
        <location evidence="1">Membrane</location>
        <topology evidence="1">Multi-pass membrane protein</topology>
    </subcellularLocation>
</comment>
<evidence type="ECO:0000256" key="4">
    <source>
        <dbReference type="ARBA" id="ARBA00022989"/>
    </source>
</evidence>
<dbReference type="EMBL" id="JAZAVJ010000132">
    <property type="protein sequence ID" value="KAK7413331.1"/>
    <property type="molecule type" value="Genomic_DNA"/>
</dbReference>
<protein>
    <recommendedName>
        <fullName evidence="7">Major facilitator superfamily (MFS) profile domain-containing protein</fullName>
    </recommendedName>
</protein>
<proteinExistence type="predicted"/>
<dbReference type="Gene3D" id="1.20.1250.20">
    <property type="entry name" value="MFS general substrate transporter like domains"/>
    <property type="match status" value="1"/>
</dbReference>
<evidence type="ECO:0000256" key="5">
    <source>
        <dbReference type="ARBA" id="ARBA00023136"/>
    </source>
</evidence>
<accession>A0ABR1GWZ4</accession>
<evidence type="ECO:0000256" key="1">
    <source>
        <dbReference type="ARBA" id="ARBA00004141"/>
    </source>
</evidence>
<dbReference type="PANTHER" id="PTHR43791">
    <property type="entry name" value="PERMEASE-RELATED"/>
    <property type="match status" value="1"/>
</dbReference>
<evidence type="ECO:0000313" key="9">
    <source>
        <dbReference type="Proteomes" id="UP001498476"/>
    </source>
</evidence>
<feature type="transmembrane region" description="Helical" evidence="6">
    <location>
        <begin position="46"/>
        <end position="63"/>
    </location>
</feature>
<dbReference type="PROSITE" id="PS50850">
    <property type="entry name" value="MFS"/>
    <property type="match status" value="1"/>
</dbReference>
<dbReference type="Proteomes" id="UP001498476">
    <property type="component" value="Unassembled WGS sequence"/>
</dbReference>
<evidence type="ECO:0000313" key="8">
    <source>
        <dbReference type="EMBL" id="KAK7413331.1"/>
    </source>
</evidence>
<keyword evidence="5 6" id="KW-0472">Membrane</keyword>
<dbReference type="SUPFAM" id="SSF103473">
    <property type="entry name" value="MFS general substrate transporter"/>
    <property type="match status" value="1"/>
</dbReference>
<feature type="transmembrane region" description="Helical" evidence="6">
    <location>
        <begin position="116"/>
        <end position="134"/>
    </location>
</feature>
<evidence type="ECO:0000256" key="6">
    <source>
        <dbReference type="SAM" id="Phobius"/>
    </source>
</evidence>
<keyword evidence="2" id="KW-0813">Transport</keyword>
<keyword evidence="3 6" id="KW-0812">Transmembrane</keyword>
<sequence length="165" mass="18082">MENTTKISETMLKTEPEVGSGDIASSVAPSSFEWTVAEERKLVRKIDLLIMPLLVFGFIALQLDRGNISSALTDNFLVEVGITQNQFNVGQQLLLAGIIILELPSNLILYRLGPCIWLTAQIIVWGLVATFQAFQKGLAAFLVTRLLLRLTEGGFIPAGLYSITT</sequence>
<reference evidence="8 9" key="1">
    <citation type="journal article" date="2025" name="Microbiol. Resour. Announc.">
        <title>Draft genome sequences for Neonectria magnoliae and Neonectria punicea, canker pathogens of Liriodendron tulipifera and Acer saccharum in West Virginia.</title>
        <authorList>
            <person name="Petronek H.M."/>
            <person name="Kasson M.T."/>
            <person name="Metheny A.M."/>
            <person name="Stauder C.M."/>
            <person name="Lovett B."/>
            <person name="Lynch S.C."/>
            <person name="Garnas J.R."/>
            <person name="Kasson L.R."/>
            <person name="Stajich J.E."/>
        </authorList>
    </citation>
    <scope>NUCLEOTIDE SEQUENCE [LARGE SCALE GENOMIC DNA]</scope>
    <source>
        <strain evidence="8 9">NRRL 64653</strain>
    </source>
</reference>
<name>A0ABR1GWZ4_9HYPO</name>
<organism evidence="8 9">
    <name type="scientific">Neonectria punicea</name>
    <dbReference type="NCBI Taxonomy" id="979145"/>
    <lineage>
        <taxon>Eukaryota</taxon>
        <taxon>Fungi</taxon>
        <taxon>Dikarya</taxon>
        <taxon>Ascomycota</taxon>
        <taxon>Pezizomycotina</taxon>
        <taxon>Sordariomycetes</taxon>
        <taxon>Hypocreomycetidae</taxon>
        <taxon>Hypocreales</taxon>
        <taxon>Nectriaceae</taxon>
        <taxon>Neonectria</taxon>
    </lineage>
</organism>
<gene>
    <name evidence="8" type="ORF">QQX98_007774</name>
</gene>
<comment type="caution">
    <text evidence="8">The sequence shown here is derived from an EMBL/GenBank/DDBJ whole genome shotgun (WGS) entry which is preliminary data.</text>
</comment>
<evidence type="ECO:0000256" key="2">
    <source>
        <dbReference type="ARBA" id="ARBA00022448"/>
    </source>
</evidence>
<evidence type="ECO:0000259" key="7">
    <source>
        <dbReference type="PROSITE" id="PS50850"/>
    </source>
</evidence>